<evidence type="ECO:0000259" key="1">
    <source>
        <dbReference type="Pfam" id="PF03772"/>
    </source>
</evidence>
<dbReference type="AlphaFoldDB" id="A0A0J9TKF4"/>
<feature type="domain" description="ComEC/Rec2-related protein" evidence="1">
    <location>
        <begin position="17"/>
        <end position="81"/>
    </location>
</feature>
<dbReference type="EMBL" id="KQ235637">
    <property type="protein sequence ID" value="KMZ96205.1"/>
    <property type="molecule type" value="Genomic_DNA"/>
</dbReference>
<accession>A0A0J9TKF4</accession>
<evidence type="ECO:0000313" key="2">
    <source>
        <dbReference type="EMBL" id="KMZ96205.1"/>
    </source>
</evidence>
<dbReference type="InterPro" id="IPR004477">
    <property type="entry name" value="ComEC_N"/>
</dbReference>
<proteinExistence type="predicted"/>
<organism evidence="2 3">
    <name type="scientific">Plasmodium vivax North Korean</name>
    <dbReference type="NCBI Taxonomy" id="1035514"/>
    <lineage>
        <taxon>Eukaryota</taxon>
        <taxon>Sar</taxon>
        <taxon>Alveolata</taxon>
        <taxon>Apicomplexa</taxon>
        <taxon>Aconoidasida</taxon>
        <taxon>Haemosporida</taxon>
        <taxon>Plasmodiidae</taxon>
        <taxon>Plasmodium</taxon>
        <taxon>Plasmodium (Plasmodium)</taxon>
    </lineage>
</organism>
<gene>
    <name evidence="2" type="ORF">PVNG_02343</name>
</gene>
<dbReference type="Pfam" id="PF03772">
    <property type="entry name" value="Competence"/>
    <property type="match status" value="1"/>
</dbReference>
<evidence type="ECO:0000313" key="3">
    <source>
        <dbReference type="Proteomes" id="UP000053239"/>
    </source>
</evidence>
<protein>
    <recommendedName>
        <fullName evidence="1">ComEC/Rec2-related protein domain-containing protein</fullName>
    </recommendedName>
</protein>
<sequence length="81" mass="9334">MVSSRYPGESGKFISFLLFNRKSSGLKDMFGEFTSLSITHLLVVSGAHMTVLRRIVEFLVKIIPFEKVRRLIVLSFLFMYT</sequence>
<name>A0A0J9TKF4_PLAVI</name>
<reference evidence="2 3" key="1">
    <citation type="submission" date="2011-09" db="EMBL/GenBank/DDBJ databases">
        <title>The Genome Sequence of Plasmodium vivax North Korean.</title>
        <authorList>
            <consortium name="The Broad Institute Genome Sequencing Platform"/>
            <consortium name="The Broad Institute Genome Sequencing Center for Infectious Disease"/>
            <person name="Neafsey D."/>
            <person name="Carlton J."/>
            <person name="Barnwell J."/>
            <person name="Collins W."/>
            <person name="Escalante A."/>
            <person name="Mullikin J."/>
            <person name="Saul A."/>
            <person name="Guigo R."/>
            <person name="Camara F."/>
            <person name="Young S.K."/>
            <person name="Zeng Q."/>
            <person name="Gargeya S."/>
            <person name="Fitzgerald M."/>
            <person name="Haas B."/>
            <person name="Abouelleil A."/>
            <person name="Alvarado L."/>
            <person name="Arachchi H.M."/>
            <person name="Berlin A."/>
            <person name="Brown A."/>
            <person name="Chapman S.B."/>
            <person name="Chen Z."/>
            <person name="Dunbar C."/>
            <person name="Freedman E."/>
            <person name="Gearin G."/>
            <person name="Gellesch M."/>
            <person name="Goldberg J."/>
            <person name="Griggs A."/>
            <person name="Gujja S."/>
            <person name="Heiman D."/>
            <person name="Howarth C."/>
            <person name="Larson L."/>
            <person name="Lui A."/>
            <person name="MacDonald P.J.P."/>
            <person name="Montmayeur A."/>
            <person name="Murphy C."/>
            <person name="Neiman D."/>
            <person name="Pearson M."/>
            <person name="Priest M."/>
            <person name="Roberts A."/>
            <person name="Saif S."/>
            <person name="Shea T."/>
            <person name="Shenoy N."/>
            <person name="Sisk P."/>
            <person name="Stolte C."/>
            <person name="Sykes S."/>
            <person name="Wortman J."/>
            <person name="Nusbaum C."/>
            <person name="Birren B."/>
        </authorList>
    </citation>
    <scope>NUCLEOTIDE SEQUENCE [LARGE SCALE GENOMIC DNA]</scope>
    <source>
        <strain evidence="2 3">North Korean</strain>
    </source>
</reference>
<dbReference type="Proteomes" id="UP000053239">
    <property type="component" value="Unassembled WGS sequence"/>
</dbReference>